<keyword evidence="4" id="KW-1185">Reference proteome</keyword>
<feature type="signal peptide" evidence="1">
    <location>
        <begin position="1"/>
        <end position="18"/>
    </location>
</feature>
<protein>
    <recommendedName>
        <fullName evidence="2">Glycoside hydrolase family 2 catalytic domain-containing protein</fullName>
    </recommendedName>
</protein>
<dbReference type="InterPro" id="IPR017853">
    <property type="entry name" value="GH"/>
</dbReference>
<evidence type="ECO:0000313" key="3">
    <source>
        <dbReference type="EMBL" id="KAB7732522.1"/>
    </source>
</evidence>
<dbReference type="RefSeq" id="WP_152121898.1">
    <property type="nucleotide sequence ID" value="NZ_WELI01000001.1"/>
</dbReference>
<name>A0A7J5U3V2_9BACT</name>
<dbReference type="Proteomes" id="UP000488299">
    <property type="component" value="Unassembled WGS sequence"/>
</dbReference>
<proteinExistence type="predicted"/>
<dbReference type="EMBL" id="WELI01000001">
    <property type="protein sequence ID" value="KAB7732522.1"/>
    <property type="molecule type" value="Genomic_DNA"/>
</dbReference>
<gene>
    <name evidence="3" type="ORF">F5984_00740</name>
</gene>
<accession>A0A7J5U3V2</accession>
<comment type="caution">
    <text evidence="3">The sequence shown here is derived from an EMBL/GenBank/DDBJ whole genome shotgun (WGS) entry which is preliminary data.</text>
</comment>
<dbReference type="Pfam" id="PF02836">
    <property type="entry name" value="Glyco_hydro_2_C"/>
    <property type="match status" value="1"/>
</dbReference>
<dbReference type="SUPFAM" id="SSF51445">
    <property type="entry name" value="(Trans)glycosidases"/>
    <property type="match status" value="1"/>
</dbReference>
<dbReference type="PANTHER" id="PTHR42732:SF2">
    <property type="entry name" value="BETA-MANNOSIDASE"/>
    <property type="match status" value="1"/>
</dbReference>
<dbReference type="AlphaFoldDB" id="A0A7J5U3V2"/>
<dbReference type="InterPro" id="IPR051913">
    <property type="entry name" value="GH2_Domain-Containing"/>
</dbReference>
<dbReference type="GO" id="GO:0005975">
    <property type="term" value="P:carbohydrate metabolic process"/>
    <property type="evidence" value="ECO:0007669"/>
    <property type="project" value="InterPro"/>
</dbReference>
<dbReference type="PANTHER" id="PTHR42732">
    <property type="entry name" value="BETA-GALACTOSIDASE"/>
    <property type="match status" value="1"/>
</dbReference>
<organism evidence="3 4">
    <name type="scientific">Rudanella paleaurantiibacter</name>
    <dbReference type="NCBI Taxonomy" id="2614655"/>
    <lineage>
        <taxon>Bacteria</taxon>
        <taxon>Pseudomonadati</taxon>
        <taxon>Bacteroidota</taxon>
        <taxon>Cytophagia</taxon>
        <taxon>Cytophagales</taxon>
        <taxon>Cytophagaceae</taxon>
        <taxon>Rudanella</taxon>
    </lineage>
</organism>
<evidence type="ECO:0000259" key="2">
    <source>
        <dbReference type="Pfam" id="PF02836"/>
    </source>
</evidence>
<sequence length="440" mass="49451">MRLATLLLLTLLSSWLLPGCTSSQSNPSNSDPSTRPTSISYDGKSYQLLRYGKPYFIEGAGGIMYYDRLKAAGGNSIRIWDDIDAGQLLDEAHRLGLTVMFGLWVEREIEGFDYDDQAAVDRQYERIRKTVLKYRNHPALLLWCVGNEWAQNADNFKVYDEVNRLAKLVHDLDPDHPVSTAISPDSKRAIWLVAQRCPAVDVLSVNAYALTSQLSEFFRDGDWKGPYIISEYGAQAYWETTTTPWSAPIEPSSDQKADFVRRFYPTYIGSRPANCLGAYLFYWGTKQEESHTWFSVFDDKGRETPLVGLMQTLWSGREPANKAPSVRALLIDGQSATHRSFAARSGLHQGQVIATDADGDSLTYLWEIKPRALRTADYIGTPRPALEGLFVTTDQRAVSFRLPTQPGAYRLFVNVYDTHNHVATGNFSFEITGKPASVDQ</sequence>
<evidence type="ECO:0000313" key="4">
    <source>
        <dbReference type="Proteomes" id="UP000488299"/>
    </source>
</evidence>
<evidence type="ECO:0000256" key="1">
    <source>
        <dbReference type="SAM" id="SignalP"/>
    </source>
</evidence>
<feature type="domain" description="Glycoside hydrolase family 2 catalytic" evidence="2">
    <location>
        <begin position="114"/>
        <end position="237"/>
    </location>
</feature>
<dbReference type="GO" id="GO:0004553">
    <property type="term" value="F:hydrolase activity, hydrolyzing O-glycosyl compounds"/>
    <property type="evidence" value="ECO:0007669"/>
    <property type="project" value="InterPro"/>
</dbReference>
<reference evidence="3 4" key="1">
    <citation type="submission" date="2019-10" db="EMBL/GenBank/DDBJ databases">
        <title>Rudanella paleaurantiibacter sp. nov., isolated from sludge.</title>
        <authorList>
            <person name="Xu S.Q."/>
        </authorList>
    </citation>
    <scope>NUCLEOTIDE SEQUENCE [LARGE SCALE GENOMIC DNA]</scope>
    <source>
        <strain evidence="3 4">HX-22-17</strain>
    </source>
</reference>
<dbReference type="Gene3D" id="3.20.20.80">
    <property type="entry name" value="Glycosidases"/>
    <property type="match status" value="1"/>
</dbReference>
<keyword evidence="1" id="KW-0732">Signal</keyword>
<dbReference type="InterPro" id="IPR006103">
    <property type="entry name" value="Glyco_hydro_2_cat"/>
</dbReference>
<feature type="chain" id="PRO_5029628261" description="Glycoside hydrolase family 2 catalytic domain-containing protein" evidence="1">
    <location>
        <begin position="19"/>
        <end position="440"/>
    </location>
</feature>